<evidence type="ECO:0000313" key="1">
    <source>
        <dbReference type="EMBL" id="MCE3216135.1"/>
    </source>
</evidence>
<proteinExistence type="predicted"/>
<dbReference type="Proteomes" id="UP000823775">
    <property type="component" value="Unassembled WGS sequence"/>
</dbReference>
<gene>
    <name evidence="1" type="ORF">HAX54_005056</name>
</gene>
<feature type="non-terminal residue" evidence="1">
    <location>
        <position position="75"/>
    </location>
</feature>
<evidence type="ECO:0000313" key="2">
    <source>
        <dbReference type="Proteomes" id="UP000823775"/>
    </source>
</evidence>
<accession>A0ABS8WVV7</accession>
<comment type="caution">
    <text evidence="1">The sequence shown here is derived from an EMBL/GenBank/DDBJ whole genome shotgun (WGS) entry which is preliminary data.</text>
</comment>
<sequence length="75" mass="8730">MGCNEEAMCHTNRHGQRMRWRNASALQRMRWRDASALRHAHWRDMQALAQCREAIQADISSQELGILLLPKESSI</sequence>
<protein>
    <submittedName>
        <fullName evidence="1">Uncharacterized protein</fullName>
    </submittedName>
</protein>
<organism evidence="1 2">
    <name type="scientific">Datura stramonium</name>
    <name type="common">Jimsonweed</name>
    <name type="synonym">Common thornapple</name>
    <dbReference type="NCBI Taxonomy" id="4076"/>
    <lineage>
        <taxon>Eukaryota</taxon>
        <taxon>Viridiplantae</taxon>
        <taxon>Streptophyta</taxon>
        <taxon>Embryophyta</taxon>
        <taxon>Tracheophyta</taxon>
        <taxon>Spermatophyta</taxon>
        <taxon>Magnoliopsida</taxon>
        <taxon>eudicotyledons</taxon>
        <taxon>Gunneridae</taxon>
        <taxon>Pentapetalae</taxon>
        <taxon>asterids</taxon>
        <taxon>lamiids</taxon>
        <taxon>Solanales</taxon>
        <taxon>Solanaceae</taxon>
        <taxon>Solanoideae</taxon>
        <taxon>Datureae</taxon>
        <taxon>Datura</taxon>
    </lineage>
</organism>
<dbReference type="EMBL" id="JACEIK010012424">
    <property type="protein sequence ID" value="MCE3216135.1"/>
    <property type="molecule type" value="Genomic_DNA"/>
</dbReference>
<reference evidence="1 2" key="1">
    <citation type="journal article" date="2021" name="BMC Genomics">
        <title>Datura genome reveals duplications of psychoactive alkaloid biosynthetic genes and high mutation rate following tissue culture.</title>
        <authorList>
            <person name="Rajewski A."/>
            <person name="Carter-House D."/>
            <person name="Stajich J."/>
            <person name="Litt A."/>
        </authorList>
    </citation>
    <scope>NUCLEOTIDE SEQUENCE [LARGE SCALE GENOMIC DNA]</scope>
    <source>
        <strain evidence="1">AR-01</strain>
    </source>
</reference>
<keyword evidence="2" id="KW-1185">Reference proteome</keyword>
<name>A0ABS8WVV7_DATST</name>